<sequence length="152" mass="16863">MNKRLTTFLLCLVATPLHAFTTTEVPCATLLELGHTLSQQAGSSQWQQLWQRVRKAGYLSPDNTSLRFEVPSAVLPALAQQTLAGADHVRPVSQTQAIYRRTFDDRLIGSRKGQPLRALCVQVDWRSVPSELRSLEQARVSSASLLSAYPCD</sequence>
<dbReference type="RefSeq" id="WP_196110654.1">
    <property type="nucleotide sequence ID" value="NZ_CP064943.1"/>
</dbReference>
<proteinExistence type="predicted"/>
<accession>A0A7S9Q9E7</accession>
<keyword evidence="1" id="KW-0732">Signal</keyword>
<protein>
    <recommendedName>
        <fullName evidence="4">Secreted protein</fullName>
    </recommendedName>
</protein>
<feature type="signal peptide" evidence="1">
    <location>
        <begin position="1"/>
        <end position="19"/>
    </location>
</feature>
<name>A0A7S9Q9E7_9PSED</name>
<feature type="chain" id="PRO_5030549327" description="Secreted protein" evidence="1">
    <location>
        <begin position="20"/>
        <end position="152"/>
    </location>
</feature>
<dbReference type="AlphaFoldDB" id="A0A7S9Q9E7"/>
<evidence type="ECO:0000313" key="2">
    <source>
        <dbReference type="EMBL" id="QPH51033.1"/>
    </source>
</evidence>
<reference evidence="2 3" key="1">
    <citation type="submission" date="2020-11" db="EMBL/GenBank/DDBJ databases">
        <title>Pseudomonas fulva producing VIM-24.</title>
        <authorList>
            <person name="Liu S."/>
        </authorList>
    </citation>
    <scope>NUCLEOTIDE SEQUENCE [LARGE SCALE GENOMIC DNA]</scope>
    <source>
        <strain evidence="2 3">ZDHY414</strain>
    </source>
</reference>
<dbReference type="EMBL" id="CP064946">
    <property type="protein sequence ID" value="QPH51033.1"/>
    <property type="molecule type" value="Genomic_DNA"/>
</dbReference>
<evidence type="ECO:0000256" key="1">
    <source>
        <dbReference type="SAM" id="SignalP"/>
    </source>
</evidence>
<gene>
    <name evidence="2" type="ORF">IZU98_10240</name>
</gene>
<dbReference type="Proteomes" id="UP000594430">
    <property type="component" value="Chromosome"/>
</dbReference>
<evidence type="ECO:0008006" key="4">
    <source>
        <dbReference type="Google" id="ProtNLM"/>
    </source>
</evidence>
<organism evidence="2 3">
    <name type="scientific">Pseudomonas fulva</name>
    <dbReference type="NCBI Taxonomy" id="47880"/>
    <lineage>
        <taxon>Bacteria</taxon>
        <taxon>Pseudomonadati</taxon>
        <taxon>Pseudomonadota</taxon>
        <taxon>Gammaproteobacteria</taxon>
        <taxon>Pseudomonadales</taxon>
        <taxon>Pseudomonadaceae</taxon>
        <taxon>Pseudomonas</taxon>
    </lineage>
</organism>
<evidence type="ECO:0000313" key="3">
    <source>
        <dbReference type="Proteomes" id="UP000594430"/>
    </source>
</evidence>